<protein>
    <recommendedName>
        <fullName evidence="4">V-SNARE coiled-coil homology domain-containing protein</fullName>
    </recommendedName>
</protein>
<sequence length="82" mass="9692">KSNHFIIYKVLERDMKLSELDDRADQLMCSTSEFEVGTKSKCKMRKRNSKHQVYLLLILLFVLYLLVSCVLVQVGFFSKQRM</sequence>
<dbReference type="GO" id="GO:0012505">
    <property type="term" value="C:endomembrane system"/>
    <property type="evidence" value="ECO:0007669"/>
    <property type="project" value="UniProtKB-SubCell"/>
</dbReference>
<evidence type="ECO:0000259" key="4">
    <source>
        <dbReference type="Pfam" id="PF00957"/>
    </source>
</evidence>
<keyword evidence="3" id="KW-1133">Transmembrane helix</keyword>
<organism evidence="5 6">
    <name type="scientific">Salmo trutta</name>
    <name type="common">Brown trout</name>
    <dbReference type="NCBI Taxonomy" id="8032"/>
    <lineage>
        <taxon>Eukaryota</taxon>
        <taxon>Metazoa</taxon>
        <taxon>Chordata</taxon>
        <taxon>Craniata</taxon>
        <taxon>Vertebrata</taxon>
        <taxon>Euteleostomi</taxon>
        <taxon>Actinopterygii</taxon>
        <taxon>Neopterygii</taxon>
        <taxon>Teleostei</taxon>
        <taxon>Protacanthopterygii</taxon>
        <taxon>Salmoniformes</taxon>
        <taxon>Salmonidae</taxon>
        <taxon>Salmoninae</taxon>
        <taxon>Salmo</taxon>
    </lineage>
</organism>
<comment type="subcellular location">
    <subcellularLocation>
        <location evidence="2">Endomembrane system</location>
        <topology evidence="2">Single-pass type IV membrane protein</topology>
    </subcellularLocation>
</comment>
<dbReference type="InterPro" id="IPR016444">
    <property type="entry name" value="Synaptobrevin/VAMP"/>
</dbReference>
<keyword evidence="3" id="KW-0472">Membrane</keyword>
<dbReference type="PANTHER" id="PTHR45701">
    <property type="entry name" value="SYNAPTOBREVIN FAMILY MEMBER"/>
    <property type="match status" value="1"/>
</dbReference>
<dbReference type="InterPro" id="IPR001388">
    <property type="entry name" value="Synaptobrevin-like"/>
</dbReference>
<dbReference type="Proteomes" id="UP000472277">
    <property type="component" value="Chromosome 26"/>
</dbReference>
<dbReference type="InParanoid" id="A0A673ZA68"/>
<evidence type="ECO:0000313" key="6">
    <source>
        <dbReference type="Proteomes" id="UP000472277"/>
    </source>
</evidence>
<feature type="transmembrane region" description="Helical" evidence="3">
    <location>
        <begin position="53"/>
        <end position="76"/>
    </location>
</feature>
<evidence type="ECO:0000256" key="3">
    <source>
        <dbReference type="SAM" id="Phobius"/>
    </source>
</evidence>
<dbReference type="PRINTS" id="PR00219">
    <property type="entry name" value="SYNAPTOBREVN"/>
</dbReference>
<proteinExistence type="inferred from homology"/>
<feature type="domain" description="V-SNARE coiled-coil homology" evidence="4">
    <location>
        <begin position="7"/>
        <end position="66"/>
    </location>
</feature>
<dbReference type="AlphaFoldDB" id="A0A673ZA68"/>
<dbReference type="GO" id="GO:0016020">
    <property type="term" value="C:membrane"/>
    <property type="evidence" value="ECO:0007669"/>
    <property type="project" value="InterPro"/>
</dbReference>
<evidence type="ECO:0000256" key="2">
    <source>
        <dbReference type="ARBA" id="ARBA00046280"/>
    </source>
</evidence>
<dbReference type="Gene3D" id="1.20.5.110">
    <property type="match status" value="1"/>
</dbReference>
<name>A0A673ZA68_SALTR</name>
<keyword evidence="3" id="KW-0812">Transmembrane</keyword>
<evidence type="ECO:0000256" key="1">
    <source>
        <dbReference type="ARBA" id="ARBA00008025"/>
    </source>
</evidence>
<keyword evidence="6" id="KW-1185">Reference proteome</keyword>
<evidence type="ECO:0000313" key="5">
    <source>
        <dbReference type="Ensembl" id="ENSSTUP00000044174.1"/>
    </source>
</evidence>
<accession>A0A673ZA68</accession>
<dbReference type="InterPro" id="IPR042855">
    <property type="entry name" value="V_SNARE_CC"/>
</dbReference>
<dbReference type="GO" id="GO:0016192">
    <property type="term" value="P:vesicle-mediated transport"/>
    <property type="evidence" value="ECO:0007669"/>
    <property type="project" value="InterPro"/>
</dbReference>
<reference evidence="5" key="2">
    <citation type="submission" date="2025-09" db="UniProtKB">
        <authorList>
            <consortium name="Ensembl"/>
        </authorList>
    </citation>
    <scope>IDENTIFICATION</scope>
</reference>
<comment type="similarity">
    <text evidence="1">Belongs to the synaptobrevin family.</text>
</comment>
<dbReference type="Pfam" id="PF00957">
    <property type="entry name" value="Synaptobrevin"/>
    <property type="match status" value="1"/>
</dbReference>
<reference evidence="5" key="1">
    <citation type="submission" date="2025-08" db="UniProtKB">
        <authorList>
            <consortium name="Ensembl"/>
        </authorList>
    </citation>
    <scope>IDENTIFICATION</scope>
</reference>
<dbReference type="Ensembl" id="ENSSTUT00000046112.1">
    <property type="protein sequence ID" value="ENSSTUP00000044174.1"/>
    <property type="gene ID" value="ENSSTUG00000018626.1"/>
</dbReference>